<evidence type="ECO:0000256" key="3">
    <source>
        <dbReference type="ARBA" id="ARBA00022771"/>
    </source>
</evidence>
<keyword evidence="9" id="KW-1185">Reference proteome</keyword>
<proteinExistence type="predicted"/>
<evidence type="ECO:0000313" key="8">
    <source>
        <dbReference type="EMBL" id="SCV72779.1"/>
    </source>
</evidence>
<dbReference type="STRING" id="269621.A0A238FJ01"/>
<dbReference type="InterPro" id="IPR000571">
    <property type="entry name" value="Znf_CCCH"/>
</dbReference>
<feature type="zinc finger region" description="C3H1-type" evidence="6">
    <location>
        <begin position="6"/>
        <end position="33"/>
    </location>
</feature>
<accession>A0A238FJ01</accession>
<keyword evidence="2 6" id="KW-0479">Metal-binding</keyword>
<dbReference type="Proteomes" id="UP000198372">
    <property type="component" value="Unassembled WGS sequence"/>
</dbReference>
<comment type="subcellular location">
    <subcellularLocation>
        <location evidence="1">Nucleus</location>
    </subcellularLocation>
</comment>
<feature type="domain" description="C3H1-type" evidence="7">
    <location>
        <begin position="6"/>
        <end position="33"/>
    </location>
</feature>
<dbReference type="PANTHER" id="PTHR46527">
    <property type="entry name" value="NUCLEOPORIN-LIKE PROTEIN 2"/>
    <property type="match status" value="1"/>
</dbReference>
<dbReference type="GO" id="GO:0008270">
    <property type="term" value="F:zinc ion binding"/>
    <property type="evidence" value="ECO:0007669"/>
    <property type="project" value="UniProtKB-KW"/>
</dbReference>
<keyword evidence="5" id="KW-0539">Nucleus</keyword>
<dbReference type="GO" id="GO:0005634">
    <property type="term" value="C:nucleus"/>
    <property type="evidence" value="ECO:0007669"/>
    <property type="project" value="UniProtKB-SubCell"/>
</dbReference>
<dbReference type="Pfam" id="PF18044">
    <property type="entry name" value="zf-CCCH_4"/>
    <property type="match status" value="1"/>
</dbReference>
<organism evidence="8 9">
    <name type="scientific">Microbotryum intermedium</name>
    <dbReference type="NCBI Taxonomy" id="269621"/>
    <lineage>
        <taxon>Eukaryota</taxon>
        <taxon>Fungi</taxon>
        <taxon>Dikarya</taxon>
        <taxon>Basidiomycota</taxon>
        <taxon>Pucciniomycotina</taxon>
        <taxon>Microbotryomycetes</taxon>
        <taxon>Microbotryales</taxon>
        <taxon>Microbotryaceae</taxon>
        <taxon>Microbotryum</taxon>
    </lineage>
</organism>
<evidence type="ECO:0000256" key="4">
    <source>
        <dbReference type="ARBA" id="ARBA00022833"/>
    </source>
</evidence>
<dbReference type="SMART" id="SM00356">
    <property type="entry name" value="ZnF_C3H1"/>
    <property type="match status" value="1"/>
</dbReference>
<reference evidence="9" key="1">
    <citation type="submission" date="2016-09" db="EMBL/GenBank/DDBJ databases">
        <authorList>
            <person name="Jeantristanb JTB J.-T."/>
            <person name="Ricardo R."/>
        </authorList>
    </citation>
    <scope>NUCLEOTIDE SEQUENCE [LARGE SCALE GENOMIC DNA]</scope>
</reference>
<dbReference type="InterPro" id="IPR041367">
    <property type="entry name" value="Znf-CCCH_4"/>
</dbReference>
<dbReference type="PROSITE" id="PS50103">
    <property type="entry name" value="ZF_C3H1"/>
    <property type="match status" value="1"/>
</dbReference>
<evidence type="ECO:0000256" key="5">
    <source>
        <dbReference type="ARBA" id="ARBA00023242"/>
    </source>
</evidence>
<dbReference type="EMBL" id="FMSP01000009">
    <property type="protein sequence ID" value="SCV72779.1"/>
    <property type="molecule type" value="Genomic_DNA"/>
</dbReference>
<protein>
    <submittedName>
        <fullName evidence="8">BQ2448_4316 protein</fullName>
    </submittedName>
</protein>
<evidence type="ECO:0000259" key="7">
    <source>
        <dbReference type="PROSITE" id="PS50103"/>
    </source>
</evidence>
<dbReference type="InterPro" id="IPR036855">
    <property type="entry name" value="Znf_CCCH_sf"/>
</dbReference>
<dbReference type="OrthoDB" id="20729at2759"/>
<keyword evidence="3 6" id="KW-0863">Zinc-finger</keyword>
<evidence type="ECO:0000256" key="2">
    <source>
        <dbReference type="ARBA" id="ARBA00022723"/>
    </source>
</evidence>
<evidence type="ECO:0000256" key="1">
    <source>
        <dbReference type="ARBA" id="ARBA00004123"/>
    </source>
</evidence>
<sequence>MSFRSNTSSVPCKYYPLGQCRNGNSCRFSHANPSSTSNAAPSNPGFTSESIKIDLTTDRPSYALSSYGPGKTGNLIKDQDLSPEELRLSYYNAVKANNPSLYPEEGLVNKAEQTVKSILADLPAAYRFMAAQQSSGTTPSTIGVFGGVGAAPTTSAFGAFGSAPQTTSVFGAAGGASTTPIPFGGSATSNATSAFGSIGFGDIEPIRWWRNHHECFWCSRWGTIGVRIDYERRL</sequence>
<dbReference type="InterPro" id="IPR051767">
    <property type="entry name" value="Nucleoporin_NUP42"/>
</dbReference>
<dbReference type="Gene3D" id="1.20.120.1350">
    <property type="entry name" value="Pneumovirus matrix protein 2 (M2), zinc-binding domain"/>
    <property type="match status" value="1"/>
</dbReference>
<gene>
    <name evidence="8" type="ORF">BQ2448_4316</name>
</gene>
<keyword evidence="4 6" id="KW-0862">Zinc</keyword>
<evidence type="ECO:0000313" key="9">
    <source>
        <dbReference type="Proteomes" id="UP000198372"/>
    </source>
</evidence>
<name>A0A238FJ01_9BASI</name>
<dbReference type="PANTHER" id="PTHR46527:SF1">
    <property type="entry name" value="NUCLEOPORIN NUP42"/>
    <property type="match status" value="1"/>
</dbReference>
<evidence type="ECO:0000256" key="6">
    <source>
        <dbReference type="PROSITE-ProRule" id="PRU00723"/>
    </source>
</evidence>
<dbReference type="AlphaFoldDB" id="A0A238FJ01"/>
<dbReference type="SUPFAM" id="SSF90229">
    <property type="entry name" value="CCCH zinc finger"/>
    <property type="match status" value="1"/>
</dbReference>